<dbReference type="OrthoDB" id="6275838at2759"/>
<dbReference type="SUPFAM" id="SSF49899">
    <property type="entry name" value="Concanavalin A-like lectins/glucanases"/>
    <property type="match status" value="4"/>
</dbReference>
<organism evidence="2 3">
    <name type="scientific">Bugula neritina</name>
    <name type="common">Brown bryozoan</name>
    <name type="synonym">Sertularia neritina</name>
    <dbReference type="NCBI Taxonomy" id="10212"/>
    <lineage>
        <taxon>Eukaryota</taxon>
        <taxon>Metazoa</taxon>
        <taxon>Spiralia</taxon>
        <taxon>Lophotrochozoa</taxon>
        <taxon>Bryozoa</taxon>
        <taxon>Gymnolaemata</taxon>
        <taxon>Cheilostomatida</taxon>
        <taxon>Flustrina</taxon>
        <taxon>Buguloidea</taxon>
        <taxon>Bugulidae</taxon>
        <taxon>Bugula</taxon>
    </lineage>
</organism>
<feature type="signal peptide" evidence="1">
    <location>
        <begin position="1"/>
        <end position="16"/>
    </location>
</feature>
<protein>
    <submittedName>
        <fullName evidence="2">Nrx-1</fullName>
    </submittedName>
</protein>
<dbReference type="Gene3D" id="2.60.120.200">
    <property type="match status" value="4"/>
</dbReference>
<keyword evidence="1" id="KW-0732">Signal</keyword>
<evidence type="ECO:0000313" key="3">
    <source>
        <dbReference type="Proteomes" id="UP000593567"/>
    </source>
</evidence>
<proteinExistence type="predicted"/>
<gene>
    <name evidence="2" type="ORF">EB796_003953</name>
</gene>
<name>A0A7J7KK82_BUGNE</name>
<dbReference type="Proteomes" id="UP000593567">
    <property type="component" value="Unassembled WGS sequence"/>
</dbReference>
<keyword evidence="3" id="KW-1185">Reference proteome</keyword>
<reference evidence="2" key="1">
    <citation type="submission" date="2020-06" db="EMBL/GenBank/DDBJ databases">
        <title>Draft genome of Bugula neritina, a colonial animal packing powerful symbionts and potential medicines.</title>
        <authorList>
            <person name="Rayko M."/>
        </authorList>
    </citation>
    <scope>NUCLEOTIDE SEQUENCE [LARGE SCALE GENOMIC DNA]</scope>
    <source>
        <strain evidence="2">Kwan_BN1</strain>
    </source>
</reference>
<dbReference type="EMBL" id="VXIV02000525">
    <property type="protein sequence ID" value="KAF6037746.1"/>
    <property type="molecule type" value="Genomic_DNA"/>
</dbReference>
<dbReference type="InterPro" id="IPR013320">
    <property type="entry name" value="ConA-like_dom_sf"/>
</dbReference>
<evidence type="ECO:0000256" key="1">
    <source>
        <dbReference type="SAM" id="SignalP"/>
    </source>
</evidence>
<accession>A0A7J7KK82</accession>
<sequence length="1258" mass="141701">MWNALLSVLAAHPVVSQQETYIEYSLDFDSQDNTYLVNNDGLDANVTGTIDFLAFPRRFLSVGPTAFAQLAGRSQRDECLGNLDLCPAGRLLALGYTLSFWIVILNADLSLRNNQILLDNGGYNSHGLTVFWSNNALYTKFRKPGGLTWTNVAHELYPAQVYYGPGDNFVNYWYHFAATWSDTRGLQVYLNGEPVGTPSNPTMESVTDIRMPFIIGASPYNSNANKMGISELKFFAKWMNQEQIIGFYGPRHYFFSMNKVIPSASGNMVAAWPTSLQARLFGESQMVTGRSDMAMQLGWSTSSGIESYIDAGDVSKTCFGQVAKCDFYISFWIMVADVSSTMTVLDTGKFGISVLFRDSALVALIYAKTKPIALTFTNPQANQWYFVEIDRNLRTKYNSLWINGILVNQQQLPPFGSIPPQNLHQGVSNNLLIGRRNPGSDFTYPSTGMFTIDRLDLLQGSRDYLMKIGHIQRGVPPHIFYNMEKPQSGQNMYSVLFKNQSIQHLPTVEVMNPNQGFQYVPGKSMYALLLSGATAGMTQPRRNEECYNNLEKCVHGLLVRGWFNLQILVDNAGYMSSGFSGISMGYFNGRLVITANTLSKAWRLEITTAMERKWMFLEISFHPKFGLSVFKDKELIADTVAYSNVNYRPAVLPSKFILGGTNDINMNNGALLVDDLEIWYGDRGYVCSFRIDSICYTERTKHYVIDFDNWDYDYSGRLQHEELIIPAYGYLVDGLYDQALDVSGISHSPTTVSDIKPRTPARDHWLGNLAYVQGSGYTVSFYVKPEASMLGASNQAIYFLSTGVNGIDVYYKNNRLHAEARLGNRKWSVSSPTDYLKADEWNYIIVAWSPVKGLLLAKDERLYLVNQDMFGQQIANEVTTGSQFFIGGVNQGGGRFDNHRSLQVMFDEMHIWQMYLLPGPPDHHSFSFERNHISFNKVEHPEFDVMLYGGQIVEGEVGNATSLSGSGQYVDLGEHSKLWIDDLEQCDQGFTMSFRIKPRSGFYQPDQVVLSGSSYEITTLSRSRLQVKVMTKDQEWEVRSYSMPSNGWTLIDISWTEDDGLQFYVNDTLSVRDQAGQPRTSPYTPSKMLVGKAENLANRRYFNGEVDELHFYRTTYQDLKKKDIFATPRCNFHKLLVTMDGIQGNRVVHENKTDILVFGGPQIVNGISETAIQLAPSQSIEIGRRLTCQSRPNSCLNGFTLRFTMKPISLGLTSYLISSNPVEIIYGNDRKLYVNYRSVDGSLAVCVVRTGDGQVVHS</sequence>
<feature type="chain" id="PRO_5029628403" evidence="1">
    <location>
        <begin position="17"/>
        <end position="1258"/>
    </location>
</feature>
<dbReference type="Pfam" id="PF13385">
    <property type="entry name" value="Laminin_G_3"/>
    <property type="match status" value="2"/>
</dbReference>
<evidence type="ECO:0000313" key="2">
    <source>
        <dbReference type="EMBL" id="KAF6037746.1"/>
    </source>
</evidence>
<comment type="caution">
    <text evidence="2">The sequence shown here is derived from an EMBL/GenBank/DDBJ whole genome shotgun (WGS) entry which is preliminary data.</text>
</comment>
<dbReference type="AlphaFoldDB" id="A0A7J7KK82"/>